<evidence type="ECO:0000256" key="7">
    <source>
        <dbReference type="HAMAP-Rule" id="MF_00265"/>
    </source>
</evidence>
<evidence type="ECO:0000256" key="1">
    <source>
        <dbReference type="ARBA" id="ARBA00001946"/>
    </source>
</evidence>
<dbReference type="EMBL" id="MLQM01000132">
    <property type="protein sequence ID" value="OHU99045.1"/>
    <property type="molecule type" value="Genomic_DNA"/>
</dbReference>
<evidence type="ECO:0000313" key="12">
    <source>
        <dbReference type="Proteomes" id="UP000238296"/>
    </source>
</evidence>
<dbReference type="Pfam" id="PF01850">
    <property type="entry name" value="PIN"/>
    <property type="match status" value="1"/>
</dbReference>
<evidence type="ECO:0000313" key="10">
    <source>
        <dbReference type="EMBL" id="PQM49683.1"/>
    </source>
</evidence>
<keyword evidence="5 7" id="KW-0378">Hydrolase</keyword>
<evidence type="ECO:0000256" key="3">
    <source>
        <dbReference type="ARBA" id="ARBA00022722"/>
    </source>
</evidence>
<dbReference type="GO" id="GO:0000287">
    <property type="term" value="F:magnesium ion binding"/>
    <property type="evidence" value="ECO:0007669"/>
    <property type="project" value="UniProtKB-UniRule"/>
</dbReference>
<comment type="similarity">
    <text evidence="7">Belongs to the PINc/VapC protein family.</text>
</comment>
<accession>A0A1S1NEM7</accession>
<dbReference type="HAMAP" id="MF_00265">
    <property type="entry name" value="VapC_Nob1"/>
    <property type="match status" value="1"/>
</dbReference>
<dbReference type="Gene3D" id="3.40.50.1010">
    <property type="entry name" value="5'-nuclease"/>
    <property type="match status" value="1"/>
</dbReference>
<reference evidence="10" key="3">
    <citation type="submission" date="2018-01" db="EMBL/GenBank/DDBJ databases">
        <authorList>
            <person name="Gaut B.S."/>
            <person name="Morton B.R."/>
            <person name="Clegg M.T."/>
            <person name="Duvall M.R."/>
        </authorList>
    </citation>
    <scope>NUCLEOTIDE SEQUENCE</scope>
    <source>
        <strain evidence="10">ATCC BAA-2683</strain>
    </source>
</reference>
<evidence type="ECO:0000256" key="5">
    <source>
        <dbReference type="ARBA" id="ARBA00022801"/>
    </source>
</evidence>
<evidence type="ECO:0000256" key="2">
    <source>
        <dbReference type="ARBA" id="ARBA00022649"/>
    </source>
</evidence>
<feature type="domain" description="PIN" evidence="8">
    <location>
        <begin position="4"/>
        <end position="130"/>
    </location>
</feature>
<proteinExistence type="inferred from homology"/>
<comment type="caution">
    <text evidence="9">The sequence shown here is derived from an EMBL/GenBank/DDBJ whole genome shotgun (WGS) entry which is preliminary data.</text>
</comment>
<feature type="binding site" evidence="7">
    <location>
        <position position="109"/>
    </location>
    <ligand>
        <name>Mg(2+)</name>
        <dbReference type="ChEBI" id="CHEBI:18420"/>
    </ligand>
</feature>
<keyword evidence="11" id="KW-1185">Reference proteome</keyword>
<name>A0A1S1NEM7_9MYCO</name>
<comment type="cofactor">
    <cofactor evidence="1 7">
        <name>Mg(2+)</name>
        <dbReference type="ChEBI" id="CHEBI:18420"/>
    </cofactor>
</comment>
<reference evidence="10 12" key="2">
    <citation type="journal article" date="2017" name="Int. J. Syst. Evol. Microbiol.">
        <title>Mycobacterium talmoniae sp. nov., a slowly growing mycobacterium isolated from human respiratory samples.</title>
        <authorList>
            <person name="Davidson R.M."/>
            <person name="DeGroote M.A."/>
            <person name="Marola J.L."/>
            <person name="Buss S."/>
            <person name="Jones V."/>
            <person name="McNeil M.R."/>
            <person name="Freifeld A.G."/>
            <person name="Elaine Epperson L."/>
            <person name="Hasan N.A."/>
            <person name="Jackson M."/>
            <person name="Iwen P.C."/>
            <person name="Salfinger M."/>
            <person name="Strong M."/>
        </authorList>
    </citation>
    <scope>NUCLEOTIDE SEQUENCE [LARGE SCALE GENOMIC DNA]</scope>
    <source>
        <strain evidence="10 12">ATCC BAA-2683</strain>
    </source>
</reference>
<evidence type="ECO:0000313" key="9">
    <source>
        <dbReference type="EMBL" id="OHU99045.1"/>
    </source>
</evidence>
<evidence type="ECO:0000256" key="4">
    <source>
        <dbReference type="ARBA" id="ARBA00022723"/>
    </source>
</evidence>
<keyword evidence="6 7" id="KW-0460">Magnesium</keyword>
<reference evidence="9 11" key="1">
    <citation type="submission" date="2016-10" db="EMBL/GenBank/DDBJ databases">
        <title>Genome sequence of Mycobacterium talmonii.</title>
        <authorList>
            <person name="Greninger A.L."/>
            <person name="Elliott B."/>
            <person name="Vasireddy S."/>
            <person name="Vasireddy R."/>
        </authorList>
    </citation>
    <scope>NUCLEOTIDE SEQUENCE [LARGE SCALE GENOMIC DNA]</scope>
    <source>
        <strain evidence="9">MO-5499</strain>
        <strain evidence="11">NE-TNMC-100812</strain>
    </source>
</reference>
<dbReference type="InterPro" id="IPR002716">
    <property type="entry name" value="PIN_dom"/>
</dbReference>
<keyword evidence="7" id="KW-0800">Toxin</keyword>
<keyword evidence="3 7" id="KW-0540">Nuclease</keyword>
<dbReference type="GO" id="GO:0016787">
    <property type="term" value="F:hydrolase activity"/>
    <property type="evidence" value="ECO:0007669"/>
    <property type="project" value="UniProtKB-KW"/>
</dbReference>
<comment type="function">
    <text evidence="7">Toxic component of a toxin-antitoxin (TA) system. An RNase.</text>
</comment>
<keyword evidence="2 7" id="KW-1277">Toxin-antitoxin system</keyword>
<feature type="binding site" evidence="7">
    <location>
        <position position="5"/>
    </location>
    <ligand>
        <name>Mg(2+)</name>
        <dbReference type="ChEBI" id="CHEBI:18420"/>
    </ligand>
</feature>
<dbReference type="GO" id="GO:0004540">
    <property type="term" value="F:RNA nuclease activity"/>
    <property type="evidence" value="ECO:0007669"/>
    <property type="project" value="InterPro"/>
</dbReference>
<dbReference type="InterPro" id="IPR029060">
    <property type="entry name" value="PIN-like_dom_sf"/>
</dbReference>
<evidence type="ECO:0000313" key="11">
    <source>
        <dbReference type="Proteomes" id="UP000179734"/>
    </source>
</evidence>
<dbReference type="Proteomes" id="UP000179734">
    <property type="component" value="Unassembled WGS sequence"/>
</dbReference>
<protein>
    <recommendedName>
        <fullName evidence="7">Ribonuclease VapC</fullName>
        <shortName evidence="7">RNase VapC</shortName>
        <ecNumber evidence="7">3.1.-.-</ecNumber>
    </recommendedName>
    <alternativeName>
        <fullName evidence="7">Toxin VapC</fullName>
    </alternativeName>
</protein>
<organism evidence="9 11">
    <name type="scientific">Mycobacterium talmoniae</name>
    <dbReference type="NCBI Taxonomy" id="1858794"/>
    <lineage>
        <taxon>Bacteria</taxon>
        <taxon>Bacillati</taxon>
        <taxon>Actinomycetota</taxon>
        <taxon>Actinomycetes</taxon>
        <taxon>Mycobacteriales</taxon>
        <taxon>Mycobacteriaceae</taxon>
        <taxon>Mycobacterium</taxon>
    </lineage>
</organism>
<dbReference type="SUPFAM" id="SSF88723">
    <property type="entry name" value="PIN domain-like"/>
    <property type="match status" value="1"/>
</dbReference>
<keyword evidence="4 7" id="KW-0479">Metal-binding</keyword>
<dbReference type="RefSeq" id="WP_071028681.1">
    <property type="nucleotide sequence ID" value="NZ_MLQM01000132.1"/>
</dbReference>
<dbReference type="AlphaFoldDB" id="A0A1S1NEM7"/>
<dbReference type="EC" id="3.1.-.-" evidence="7"/>
<sequence>MIGVDTSFLVGLTVEEHPAHRACWELFDAEIVGKPASIAITAQVLTEFCHVITDQRRFERPLEMTAALDLCEQWWHAEESRVVVADAEVGAVWSAWIHERRLGRKRLLDTMLAATYYRAGVRRIASTNWRDFAGYGVFQVERL</sequence>
<evidence type="ECO:0000259" key="8">
    <source>
        <dbReference type="Pfam" id="PF01850"/>
    </source>
</evidence>
<dbReference type="Proteomes" id="UP000238296">
    <property type="component" value="Unassembled WGS sequence"/>
</dbReference>
<dbReference type="GO" id="GO:0090729">
    <property type="term" value="F:toxin activity"/>
    <property type="evidence" value="ECO:0007669"/>
    <property type="project" value="UniProtKB-KW"/>
</dbReference>
<dbReference type="InterPro" id="IPR022907">
    <property type="entry name" value="VapC_family"/>
</dbReference>
<gene>
    <name evidence="7" type="primary">vapC</name>
    <name evidence="9" type="ORF">BKN37_19835</name>
    <name evidence="10" type="ORF">C1Y40_00088</name>
</gene>
<dbReference type="EMBL" id="PPEA01000017">
    <property type="protein sequence ID" value="PQM49683.1"/>
    <property type="molecule type" value="Genomic_DNA"/>
</dbReference>
<evidence type="ECO:0000256" key="6">
    <source>
        <dbReference type="ARBA" id="ARBA00022842"/>
    </source>
</evidence>